<evidence type="ECO:0000313" key="11">
    <source>
        <dbReference type="EMBL" id="NER18467.1"/>
    </source>
</evidence>
<keyword evidence="7" id="KW-0408">Iron</keyword>
<dbReference type="Gene3D" id="3.40.50.300">
    <property type="entry name" value="P-loop containing nucleotide triphosphate hydrolases"/>
    <property type="match status" value="1"/>
</dbReference>
<dbReference type="PANTHER" id="PTHR42771:SF10">
    <property type="entry name" value="FERRICHROME TRANSPORT ATP-BINDING PROTEIN FHUC"/>
    <property type="match status" value="1"/>
</dbReference>
<proteinExistence type="predicted"/>
<evidence type="ECO:0000256" key="3">
    <source>
        <dbReference type="ARBA" id="ARBA00022475"/>
    </source>
</evidence>
<dbReference type="AlphaFoldDB" id="A0A6M0CSJ6"/>
<dbReference type="Pfam" id="PF00005">
    <property type="entry name" value="ABC_tran"/>
    <property type="match status" value="1"/>
</dbReference>
<gene>
    <name evidence="11" type="ORF">GWK10_14710</name>
</gene>
<name>A0A6M0CSJ6_9FLAO</name>
<evidence type="ECO:0000256" key="8">
    <source>
        <dbReference type="ARBA" id="ARBA00023065"/>
    </source>
</evidence>
<protein>
    <submittedName>
        <fullName evidence="11">ATP-binding cassette domain-containing protein</fullName>
    </submittedName>
</protein>
<reference evidence="11 12" key="1">
    <citation type="submission" date="2020-01" db="EMBL/GenBank/DDBJ databases">
        <title>Spongiivirga citrea KCTC 32990T.</title>
        <authorList>
            <person name="Wang G."/>
        </authorList>
    </citation>
    <scope>NUCLEOTIDE SEQUENCE [LARGE SCALE GENOMIC DNA]</scope>
    <source>
        <strain evidence="11 12">KCTC 32990</strain>
    </source>
</reference>
<evidence type="ECO:0000313" key="12">
    <source>
        <dbReference type="Proteomes" id="UP000474296"/>
    </source>
</evidence>
<dbReference type="GO" id="GO:0006826">
    <property type="term" value="P:iron ion transport"/>
    <property type="evidence" value="ECO:0007669"/>
    <property type="project" value="UniProtKB-KW"/>
</dbReference>
<organism evidence="11 12">
    <name type="scientific">Spongiivirga citrea</name>
    <dbReference type="NCBI Taxonomy" id="1481457"/>
    <lineage>
        <taxon>Bacteria</taxon>
        <taxon>Pseudomonadati</taxon>
        <taxon>Bacteroidota</taxon>
        <taxon>Flavobacteriia</taxon>
        <taxon>Flavobacteriales</taxon>
        <taxon>Flavobacteriaceae</taxon>
        <taxon>Spongiivirga</taxon>
    </lineage>
</organism>
<dbReference type="InterPro" id="IPR027417">
    <property type="entry name" value="P-loop_NTPase"/>
</dbReference>
<dbReference type="EMBL" id="JAABOQ010000006">
    <property type="protein sequence ID" value="NER18467.1"/>
    <property type="molecule type" value="Genomic_DNA"/>
</dbReference>
<evidence type="ECO:0000259" key="10">
    <source>
        <dbReference type="PROSITE" id="PS50893"/>
    </source>
</evidence>
<dbReference type="InterPro" id="IPR051535">
    <property type="entry name" value="Siderophore_ABC-ATPase"/>
</dbReference>
<evidence type="ECO:0000256" key="7">
    <source>
        <dbReference type="ARBA" id="ARBA00023004"/>
    </source>
</evidence>
<dbReference type="GO" id="GO:0005524">
    <property type="term" value="F:ATP binding"/>
    <property type="evidence" value="ECO:0007669"/>
    <property type="project" value="UniProtKB-KW"/>
</dbReference>
<evidence type="ECO:0000256" key="1">
    <source>
        <dbReference type="ARBA" id="ARBA00004202"/>
    </source>
</evidence>
<dbReference type="GO" id="GO:0016887">
    <property type="term" value="F:ATP hydrolysis activity"/>
    <property type="evidence" value="ECO:0007669"/>
    <property type="project" value="InterPro"/>
</dbReference>
<keyword evidence="8" id="KW-0406">Ion transport</keyword>
<sequence>MKNPILQIQDLSIGYKESGNETVISREINVDFEKGKLIAIVGANGVGKSTLLRTLSNLQPVLSGSIKIDDQPLDLLKPVELAAKLSLVLTEQIASKNLTVSEIVGLGRQPYTNWLGKLSPKDKELIEQSLAATHTLELADRKCHQLSDGQFQKVMIARALAQETPLIILDEPTTHLDMYHKAYILNLLKNLCVEFDKTIIFSTHEIELALQLSDNLLVMQSDKVQFGTPNSLIETGVFESLFPNDLIVFDKKTASFKVKK</sequence>
<keyword evidence="9" id="KW-0472">Membrane</keyword>
<accession>A0A6M0CSJ6</accession>
<evidence type="ECO:0000256" key="6">
    <source>
        <dbReference type="ARBA" id="ARBA00022840"/>
    </source>
</evidence>
<dbReference type="FunFam" id="3.40.50.300:FF:000134">
    <property type="entry name" value="Iron-enterobactin ABC transporter ATP-binding protein"/>
    <property type="match status" value="1"/>
</dbReference>
<evidence type="ECO:0000256" key="9">
    <source>
        <dbReference type="ARBA" id="ARBA00023136"/>
    </source>
</evidence>
<keyword evidence="2" id="KW-0813">Transport</keyword>
<dbReference type="SUPFAM" id="SSF52540">
    <property type="entry name" value="P-loop containing nucleoside triphosphate hydrolases"/>
    <property type="match status" value="1"/>
</dbReference>
<evidence type="ECO:0000256" key="2">
    <source>
        <dbReference type="ARBA" id="ARBA00022448"/>
    </source>
</evidence>
<dbReference type="GO" id="GO:0005886">
    <property type="term" value="C:plasma membrane"/>
    <property type="evidence" value="ECO:0007669"/>
    <property type="project" value="UniProtKB-SubCell"/>
</dbReference>
<dbReference type="RefSeq" id="WP_164033157.1">
    <property type="nucleotide sequence ID" value="NZ_JAABOQ010000006.1"/>
</dbReference>
<keyword evidence="12" id="KW-1185">Reference proteome</keyword>
<dbReference type="PROSITE" id="PS50893">
    <property type="entry name" value="ABC_TRANSPORTER_2"/>
    <property type="match status" value="1"/>
</dbReference>
<keyword evidence="5" id="KW-0547">Nucleotide-binding</keyword>
<comment type="caution">
    <text evidence="11">The sequence shown here is derived from an EMBL/GenBank/DDBJ whole genome shotgun (WGS) entry which is preliminary data.</text>
</comment>
<feature type="domain" description="ABC transporter" evidence="10">
    <location>
        <begin position="6"/>
        <end position="246"/>
    </location>
</feature>
<dbReference type="SMART" id="SM00382">
    <property type="entry name" value="AAA"/>
    <property type="match status" value="1"/>
</dbReference>
<comment type="subcellular location">
    <subcellularLocation>
        <location evidence="1">Cell membrane</location>
        <topology evidence="1">Peripheral membrane protein</topology>
    </subcellularLocation>
</comment>
<dbReference type="InterPro" id="IPR003439">
    <property type="entry name" value="ABC_transporter-like_ATP-bd"/>
</dbReference>
<dbReference type="Proteomes" id="UP000474296">
    <property type="component" value="Unassembled WGS sequence"/>
</dbReference>
<dbReference type="CDD" id="cd03214">
    <property type="entry name" value="ABC_Iron-Siderophores_B12_Hemin"/>
    <property type="match status" value="1"/>
</dbReference>
<dbReference type="InterPro" id="IPR003593">
    <property type="entry name" value="AAA+_ATPase"/>
</dbReference>
<keyword evidence="4" id="KW-0410">Iron transport</keyword>
<evidence type="ECO:0000256" key="4">
    <source>
        <dbReference type="ARBA" id="ARBA00022496"/>
    </source>
</evidence>
<keyword evidence="6 11" id="KW-0067">ATP-binding</keyword>
<dbReference type="PANTHER" id="PTHR42771">
    <property type="entry name" value="IRON(3+)-HYDROXAMATE IMPORT ATP-BINDING PROTEIN FHUC"/>
    <property type="match status" value="1"/>
</dbReference>
<evidence type="ECO:0000256" key="5">
    <source>
        <dbReference type="ARBA" id="ARBA00022741"/>
    </source>
</evidence>
<keyword evidence="3" id="KW-1003">Cell membrane</keyword>